<organism evidence="3 4">
    <name type="scientific">Candidatus Thiodictyon syntrophicum</name>
    <dbReference type="NCBI Taxonomy" id="1166950"/>
    <lineage>
        <taxon>Bacteria</taxon>
        <taxon>Pseudomonadati</taxon>
        <taxon>Pseudomonadota</taxon>
        <taxon>Gammaproteobacteria</taxon>
        <taxon>Chromatiales</taxon>
        <taxon>Chromatiaceae</taxon>
        <taxon>Thiodictyon</taxon>
    </lineage>
</organism>
<keyword evidence="2" id="KW-0472">Membrane</keyword>
<evidence type="ECO:0000313" key="3">
    <source>
        <dbReference type="EMBL" id="AUB80635.1"/>
    </source>
</evidence>
<feature type="region of interest" description="Disordered" evidence="1">
    <location>
        <begin position="66"/>
        <end position="105"/>
    </location>
</feature>
<feature type="transmembrane region" description="Helical" evidence="2">
    <location>
        <begin position="708"/>
        <end position="731"/>
    </location>
</feature>
<gene>
    <name evidence="3" type="ORF">THSYN_06490</name>
</gene>
<feature type="transmembrane region" description="Helical" evidence="2">
    <location>
        <begin position="41"/>
        <end position="59"/>
    </location>
</feature>
<dbReference type="RefSeq" id="WP_216644697.1">
    <property type="nucleotide sequence ID" value="NZ_CP020370.1"/>
</dbReference>
<keyword evidence="4" id="KW-1185">Reference proteome</keyword>
<feature type="compositionally biased region" description="Pro residues" evidence="1">
    <location>
        <begin position="66"/>
        <end position="79"/>
    </location>
</feature>
<feature type="transmembrane region" description="Helical" evidence="2">
    <location>
        <begin position="577"/>
        <end position="598"/>
    </location>
</feature>
<dbReference type="Proteomes" id="UP000232638">
    <property type="component" value="Chromosome"/>
</dbReference>
<dbReference type="KEGG" id="tsy:THSYN_06490"/>
<name>A0A2K8U515_9GAMM</name>
<keyword evidence="2" id="KW-1133">Transmembrane helix</keyword>
<feature type="compositionally biased region" description="Low complexity" evidence="1">
    <location>
        <begin position="80"/>
        <end position="105"/>
    </location>
</feature>
<proteinExistence type="predicted"/>
<reference evidence="3 4" key="1">
    <citation type="submission" date="2017-03" db="EMBL/GenBank/DDBJ databases">
        <title>Complete genome sequence of Candidatus 'Thiodictyon syntrophicum' sp. nov. strain Cad16T, a photolithoautotroph purple sulfur bacterium isolated from an alpine meromictic lake.</title>
        <authorList>
            <person name="Luedin S.M."/>
            <person name="Pothier J.F."/>
            <person name="Danza F."/>
            <person name="Storelli N."/>
            <person name="Wittwer M."/>
            <person name="Tonolla M."/>
        </authorList>
    </citation>
    <scope>NUCLEOTIDE SEQUENCE [LARGE SCALE GENOMIC DNA]</scope>
    <source>
        <strain evidence="3 4">Cad16T</strain>
    </source>
</reference>
<accession>A0A2K8U515</accession>
<sequence>MLQSGPGVPDWQWNRFELAWSGPVTPGEDARLWLLSPGWHLWWSLLGALLTVLLGLRVAGLIGRPAPPPPDTATPPAPSAPRSDAVAEPASAPSPARSAEPAVEPVTKLAPESVLRLMLPPLPPLVLAALLGAAGLAGPGATPARAADLPGTALLEELRARLLAPPDCLPDCVDLPSLSLSAQPHWLRLTLTLDAAAAVAAAVPGGAGGWLPTQVDLDGAPVDGLRRGSDDRLLVPLPAGRHRLDLSGPLPERTQVEIPFPLRPRQLEATLDGWTLEGLDSGGLPGPQVRLLRLSGGDGAAAGPLNQGALPPLLRVERGLRIGLDWRVETRVRRLSPAEFPVSLPVALLPGEAVQTPGLAIQDARVLVNLAPGETEFAWASTLEPAATLRLTAVIDPRLTESWSLALSPRWHLDWSGPAPIQQAAAADRWQPTWRPLPGETLDLSLTRPGAVPGRTLTLERVDLRMTLGRRTGEGELRLELRATQGGLHPIRLPPEAVPTRLQAGLLDLPLPGPGAPLELPLVPGRQSILVQWRQPQGMGLRSAPGLPDLNSPAVNVTLALRVPQGRWVLFTGGPRIGPVVLFWGVLLILAGLAAALGRLRLTPLKTHDWLLLGIGLSLAEIWVLVLVAGWLLALGLRRQLGQQTPRWRFNLVQVALAVLTVAAAAGLIGAVSQGLLGAPAMQIMGNGSGNGLLQWYQDRTTGPLPPIWVISVPIWVYRALMLAWALWLALRLLSWLRWGWDGVSQPVLWRPRAPGRPVGDTLFSRKLKA</sequence>
<feature type="transmembrane region" description="Helical" evidence="2">
    <location>
        <begin position="655"/>
        <end position="677"/>
    </location>
</feature>
<keyword evidence="2" id="KW-0812">Transmembrane</keyword>
<dbReference type="EMBL" id="CP020370">
    <property type="protein sequence ID" value="AUB80635.1"/>
    <property type="molecule type" value="Genomic_DNA"/>
</dbReference>
<dbReference type="AlphaFoldDB" id="A0A2K8U515"/>
<evidence type="ECO:0000256" key="1">
    <source>
        <dbReference type="SAM" id="MobiDB-lite"/>
    </source>
</evidence>
<evidence type="ECO:0000313" key="4">
    <source>
        <dbReference type="Proteomes" id="UP000232638"/>
    </source>
</evidence>
<evidence type="ECO:0000256" key="2">
    <source>
        <dbReference type="SAM" id="Phobius"/>
    </source>
</evidence>
<protein>
    <submittedName>
        <fullName evidence="3">Uncharacterized protein</fullName>
    </submittedName>
</protein>
<feature type="transmembrane region" description="Helical" evidence="2">
    <location>
        <begin position="610"/>
        <end position="634"/>
    </location>
</feature>